<feature type="domain" description="Collagen binding" evidence="9">
    <location>
        <begin position="558"/>
        <end position="680"/>
    </location>
</feature>
<comment type="similarity">
    <text evidence="2">Belongs to the serine-aspartate repeat-containing protein (SDr) family.</text>
</comment>
<keyword evidence="3" id="KW-0134">Cell wall</keyword>
<dbReference type="Pfam" id="PF17961">
    <property type="entry name" value="Big_8"/>
    <property type="match status" value="3"/>
</dbReference>
<feature type="domain" description="SpaA-like prealbumin fold" evidence="11">
    <location>
        <begin position="1362"/>
        <end position="1450"/>
    </location>
</feature>
<evidence type="ECO:0000256" key="4">
    <source>
        <dbReference type="ARBA" id="ARBA00022525"/>
    </source>
</evidence>
<dbReference type="InterPro" id="IPR013783">
    <property type="entry name" value="Ig-like_fold"/>
</dbReference>
<feature type="compositionally biased region" description="Basic and acidic residues" evidence="7">
    <location>
        <begin position="338"/>
        <end position="395"/>
    </location>
</feature>
<protein>
    <submittedName>
        <fullName evidence="13">Surface anchored protein</fullName>
    </submittedName>
</protein>
<dbReference type="Gene3D" id="2.60.40.740">
    <property type="match status" value="5"/>
</dbReference>
<evidence type="ECO:0000256" key="3">
    <source>
        <dbReference type="ARBA" id="ARBA00022512"/>
    </source>
</evidence>
<dbReference type="InterPro" id="IPR041171">
    <property type="entry name" value="SDR_Ig"/>
</dbReference>
<feature type="domain" description="CNA-B" evidence="10">
    <location>
        <begin position="1546"/>
        <end position="1595"/>
    </location>
</feature>
<feature type="compositionally biased region" description="Basic and acidic residues" evidence="7">
    <location>
        <begin position="151"/>
        <end position="162"/>
    </location>
</feature>
<keyword evidence="6" id="KW-0572">Peptidoglycan-anchor</keyword>
<dbReference type="InterPro" id="IPR008966">
    <property type="entry name" value="Adhesion_dom_sf"/>
</dbReference>
<keyword evidence="4" id="KW-0964">Secreted</keyword>
<dbReference type="SUPFAM" id="SSF49401">
    <property type="entry name" value="Bacterial adhesins"/>
    <property type="match status" value="8"/>
</dbReference>
<feature type="domain" description="SDR-like Ig" evidence="12">
    <location>
        <begin position="222"/>
        <end position="310"/>
    </location>
</feature>
<feature type="domain" description="SpaA-like prealbumin fold" evidence="11">
    <location>
        <begin position="1266"/>
        <end position="1355"/>
    </location>
</feature>
<dbReference type="Gene3D" id="2.60.40.1280">
    <property type="match status" value="3"/>
</dbReference>
<evidence type="ECO:0000259" key="10">
    <source>
        <dbReference type="Pfam" id="PF05738"/>
    </source>
</evidence>
<dbReference type="Pfam" id="PF05737">
    <property type="entry name" value="Collagen_bind"/>
    <property type="match status" value="4"/>
</dbReference>
<evidence type="ECO:0000256" key="8">
    <source>
        <dbReference type="SAM" id="SignalP"/>
    </source>
</evidence>
<keyword evidence="14" id="KW-1185">Reference proteome</keyword>
<feature type="region of interest" description="Disordered" evidence="7">
    <location>
        <begin position="333"/>
        <end position="397"/>
    </location>
</feature>
<dbReference type="InterPro" id="IPR008456">
    <property type="entry name" value="Collagen-bd_dom"/>
</dbReference>
<comment type="caution">
    <text evidence="13">The sequence shown here is derived from an EMBL/GenBank/DDBJ whole genome shotgun (WGS) entry which is preliminary data.</text>
</comment>
<dbReference type="CDD" id="cd00222">
    <property type="entry name" value="CollagenBindB"/>
    <property type="match status" value="2"/>
</dbReference>
<evidence type="ECO:0000259" key="12">
    <source>
        <dbReference type="Pfam" id="PF17961"/>
    </source>
</evidence>
<feature type="domain" description="Collagen binding" evidence="9">
    <location>
        <begin position="1108"/>
        <end position="1244"/>
    </location>
</feature>
<dbReference type="EMBL" id="JAGIKX010000013">
    <property type="protein sequence ID" value="MBP2257722.1"/>
    <property type="molecule type" value="Genomic_DNA"/>
</dbReference>
<dbReference type="InterPro" id="IPR041033">
    <property type="entry name" value="SpaA_PFL_dom_1"/>
</dbReference>
<dbReference type="Pfam" id="PF17802">
    <property type="entry name" value="SpaA"/>
    <property type="match status" value="2"/>
</dbReference>
<evidence type="ECO:0000256" key="1">
    <source>
        <dbReference type="ARBA" id="ARBA00004168"/>
    </source>
</evidence>
<feature type="compositionally biased region" description="Basic and acidic residues" evidence="7">
    <location>
        <begin position="170"/>
        <end position="182"/>
    </location>
</feature>
<comment type="subcellular location">
    <subcellularLocation>
        <location evidence="1">Secreted</location>
        <location evidence="1">Cell wall</location>
        <topology evidence="1">Peptidoglycan-anchor</topology>
    </subcellularLocation>
</comment>
<proteinExistence type="inferred from homology"/>
<dbReference type="RefSeq" id="WP_226371121.1">
    <property type="nucleotide sequence ID" value="NZ_JAGIKX010000013.1"/>
</dbReference>
<accession>A0ABS4SBG0</accession>
<dbReference type="PANTHER" id="PTHR36108:SF13">
    <property type="entry name" value="COLOSSIN-B-RELATED"/>
    <property type="match status" value="1"/>
</dbReference>
<feature type="domain" description="Collagen binding" evidence="9">
    <location>
        <begin position="702"/>
        <end position="806"/>
    </location>
</feature>
<feature type="region of interest" description="Disordered" evidence="7">
    <location>
        <begin position="151"/>
        <end position="182"/>
    </location>
</feature>
<dbReference type="PANTHER" id="PTHR36108">
    <property type="entry name" value="COLOSSIN-B-RELATED"/>
    <property type="match status" value="1"/>
</dbReference>
<feature type="domain" description="SDR-like Ig" evidence="12">
    <location>
        <begin position="61"/>
        <end position="150"/>
    </location>
</feature>
<feature type="signal peptide" evidence="8">
    <location>
        <begin position="1"/>
        <end position="30"/>
    </location>
</feature>
<evidence type="ECO:0000256" key="2">
    <source>
        <dbReference type="ARBA" id="ARBA00007257"/>
    </source>
</evidence>
<sequence>MTKRMSMLFAVVLLFQTIASSLFLPQQAFAESHTENDMEETIFNHLSVVDMEGDQVTEDTEDGSNVQVNINWDTKNKNVKPGDTYLISLPDSVQISDQQEGKLLQEEITVGEYEVSPQGEVLAEMTDAVESYPEANGEITVNAVYVNNQTKDEEVSKEKENSEVENNNEVDEKDKEVSEEKNEATEITKNIITDVSLKQQLEDGTEKDLQPGEEIVVDSPYDAFKVSIQYNLELPKDHEYGAGSTYAIDVPAYFDLKGLPQGPHDLVHEKEEKFGEYVIKNGKVVITFNEEIESNADIRGSINLDTKFDAHYEGPADGETISFPVKDDQSIDFPVQFKPEKENNKSKDEEVSKEKENNEVENNNKIDENDKKASEEKNQENKKKQDKKAETKQNKASEATEITKNIITDVNMKQQLEDGTEKDLQPGEEIVVDSPYDKFKVSIQYDFALPNDHEYGAGSTYAIDVPAYFNLKGLPQGPHDLVNGSGVKFGEYVIKDGKVVITFNEEIERNSDIRGYIKLDTKLDAHYKGPADGETISFPVEDDQSIDFPIKFKPKGKEIDKKGVPNQAYNTKEITWTVDFNKSLEQIDHAVLKDQTSGSQAFVDGSLEVYKIYMNADGTIDESRTEKFADHDFGEDFPLQLGNIDSAYRVVYKTKITDDEGKKYTNTATLDGDNTDPVEASAEVNVRRGSALEKKSIGYVGEDQLITWEVKYNYNEKSITKDKAILTDILGNNQKLVDESFEVYEVNIDPKTGKEKQGDQIEDYKVEKTTDGFQLKFDDDIDKAYKIIYQTKAKDRVEAGDTIENTIKDENGHEKNGKQNVNQQILVKKNFGSNYKDKFTKWRVTINQDEYLMQNVSLVDKLPVGFTPRDIKITHGGQDLTNDTDFNWNFDERTHELKVHFNKAIDKKLVIEYTTDIDFDKAEPNHKKNQFKNHVNMKWTTEDGDSKEKQGSAVFNPGNYTKDNGFKNGSYNPTTKEITWSIGVNYNKKKLDNAVVEDFIQGNQNFNIDSVRVFHMNLKSGNNGIEIGKELTKDEYAIHEAENEKGEKGFRVELGDINTPYYITFTTDLNDTLVYKNYENMATVKSDNNGSYNLKASVQPTNGGSYTDKSVQQDKENGRIAHWNLNINFAQSTVSNVSVTDTPSSNQKILTETIKLYPTKVSADPNKVEIDKGSGPLKEGEDYTLTFEKNEFNDIVSFTLKFTDKKISEAYVLQYDTYIVSNGGDGKIKNQANFEGDETKEVKTDDSVNKKIDVSNIEGGIDGKTGNLEILKVDAETDDPLSDAVFELYNKTKNGTFLISAKSTDQDGKVVFTNLQYGDYILKEKAAPDGYVVGINDQKTVNVDDKVSEVTIKNHQIIYEAQLTKVDAEENKTLKGATFELQQKVDGKFKTMKKGLKTDDKGVIHVEDLEPGEYQFVETKAPEGYLLDGEPIPFTIGEKEIEPVKVTAKNNAIETTAIKGEKHWKDGNSKDRPEMIKVDLLQDDKVYKTTEVTAEDNWKYSFSDLPKTDASGNAYEYSVQEQAVEGYETTIEGSDITNVRTGETNVSVTKTWKDDNAKDRPASITVELVQNGKVIDSKEVTAETDWKYSFKDLEK</sequence>
<evidence type="ECO:0000259" key="11">
    <source>
        <dbReference type="Pfam" id="PF17802"/>
    </source>
</evidence>
<dbReference type="Proteomes" id="UP001519294">
    <property type="component" value="Unassembled WGS sequence"/>
</dbReference>
<evidence type="ECO:0000256" key="7">
    <source>
        <dbReference type="SAM" id="MobiDB-lite"/>
    </source>
</evidence>
<feature type="domain" description="CNA-B" evidence="10">
    <location>
        <begin position="1458"/>
        <end position="1538"/>
    </location>
</feature>
<evidence type="ECO:0000313" key="14">
    <source>
        <dbReference type="Proteomes" id="UP001519294"/>
    </source>
</evidence>
<feature type="non-terminal residue" evidence="13">
    <location>
        <position position="1595"/>
    </location>
</feature>
<dbReference type="SUPFAM" id="SSF49478">
    <property type="entry name" value="Cna protein B-type domain"/>
    <property type="match status" value="4"/>
</dbReference>
<feature type="chain" id="PRO_5046976448" evidence="8">
    <location>
        <begin position="31"/>
        <end position="1595"/>
    </location>
</feature>
<organism evidence="13 14">
    <name type="scientific">Virgibacillus alimentarius</name>
    <dbReference type="NCBI Taxonomy" id="698769"/>
    <lineage>
        <taxon>Bacteria</taxon>
        <taxon>Bacillati</taxon>
        <taxon>Bacillota</taxon>
        <taxon>Bacilli</taxon>
        <taxon>Bacillales</taxon>
        <taxon>Bacillaceae</taxon>
        <taxon>Virgibacillus</taxon>
    </lineage>
</organism>
<evidence type="ECO:0000259" key="9">
    <source>
        <dbReference type="Pfam" id="PF05737"/>
    </source>
</evidence>
<evidence type="ECO:0000256" key="6">
    <source>
        <dbReference type="ARBA" id="ARBA00023088"/>
    </source>
</evidence>
<name>A0ABS4SBG0_9BACI</name>
<keyword evidence="5 8" id="KW-0732">Signal</keyword>
<dbReference type="Pfam" id="PF05738">
    <property type="entry name" value="Cna_B"/>
    <property type="match status" value="2"/>
</dbReference>
<dbReference type="InterPro" id="IPR011252">
    <property type="entry name" value="Fibrogen-bd_dom1"/>
</dbReference>
<dbReference type="Gene3D" id="2.60.40.1140">
    <property type="entry name" value="Collagen-binding surface protein Cna, B-type domain"/>
    <property type="match status" value="2"/>
</dbReference>
<dbReference type="Gene3D" id="2.60.40.10">
    <property type="entry name" value="Immunoglobulins"/>
    <property type="match status" value="2"/>
</dbReference>
<gene>
    <name evidence="13" type="ORF">J2Z81_001676</name>
</gene>
<evidence type="ECO:0000313" key="13">
    <source>
        <dbReference type="EMBL" id="MBP2257722.1"/>
    </source>
</evidence>
<dbReference type="InterPro" id="IPR008454">
    <property type="entry name" value="Collagen-bd_Cna-like_B-typ_dom"/>
</dbReference>
<evidence type="ECO:0000256" key="5">
    <source>
        <dbReference type="ARBA" id="ARBA00022729"/>
    </source>
</evidence>
<feature type="domain" description="Collagen binding" evidence="9">
    <location>
        <begin position="964"/>
        <end position="1088"/>
    </location>
</feature>
<reference evidence="13 14" key="1">
    <citation type="submission" date="2021-03" db="EMBL/GenBank/DDBJ databases">
        <title>Genomic Encyclopedia of Type Strains, Phase IV (KMG-IV): sequencing the most valuable type-strain genomes for metagenomic binning, comparative biology and taxonomic classification.</title>
        <authorList>
            <person name="Goeker M."/>
        </authorList>
    </citation>
    <scope>NUCLEOTIDE SEQUENCE [LARGE SCALE GENOMIC DNA]</scope>
    <source>
        <strain evidence="13 14">DSM 25790</strain>
    </source>
</reference>
<feature type="domain" description="SDR-like Ig" evidence="12">
    <location>
        <begin position="437"/>
        <end position="525"/>
    </location>
</feature>